<dbReference type="Proteomes" id="UP001189429">
    <property type="component" value="Unassembled WGS sequence"/>
</dbReference>
<gene>
    <name evidence="1" type="ORF">PCOR1329_LOCUS3663</name>
</gene>
<dbReference type="InterPro" id="IPR027417">
    <property type="entry name" value="P-loop_NTPase"/>
</dbReference>
<keyword evidence="2" id="KW-1185">Reference proteome</keyword>
<dbReference type="PANTHER" id="PTHR21529:SF4">
    <property type="entry name" value="TPR AND ANKYRIN REPEAT-CONTAINING PROTEIN 1"/>
    <property type="match status" value="1"/>
</dbReference>
<dbReference type="PANTHER" id="PTHR21529">
    <property type="entry name" value="MAMMARY TURMOR VIRUS RECEPTOR HOMOLOG 1, 2 MTVR1, 2"/>
    <property type="match status" value="1"/>
</dbReference>
<name>A0ABN9PKZ7_9DINO</name>
<dbReference type="EMBL" id="CAUYUJ010000940">
    <property type="protein sequence ID" value="CAK0793330.1"/>
    <property type="molecule type" value="Genomic_DNA"/>
</dbReference>
<sequence>MVWTEFNSRLRPFGPRWRTGLTKDEYMKDDMMAQGVRLTMKDQARVYYMFDRYMTMKHSFRQYDDIDVAACIRDAIAAFPKVDKLYVDEVQDFSPSQLMVLLSTCWDPDGVTMAGDTCQTINAGSAFSFKDIMIAFREGFAERSCYDAASKAQLRFLHYNYRCAAGVAFWANSVTSLLLERFPHCADRIEEETLCQQLVELPLIVHLEGLADYGDALNGTGMRRQVALDMQAATILVRSNEMREQLHREGVEGTILTIPEAKGLEFDLVVICGLFSSSLNSDMLGALADDDSEESQLAAFAADDGPGQGAFLQLNAAFYALTSAIHELKLLYTGITRARSGCVLLECCPRRDSWLRLVHRWQQANLVEWIDDAEAYRVCSESDCRSRVRCAGSPSARCQSADVEKAGSASSSSSSEVSLGPAEISMREWLEAELEARTGRVHQKARKVACGTLDQAVARTSAGSWLFVLDLHDC</sequence>
<dbReference type="SUPFAM" id="SSF52540">
    <property type="entry name" value="P-loop containing nucleoside triphosphate hydrolases"/>
    <property type="match status" value="1"/>
</dbReference>
<organism evidence="1 2">
    <name type="scientific">Prorocentrum cordatum</name>
    <dbReference type="NCBI Taxonomy" id="2364126"/>
    <lineage>
        <taxon>Eukaryota</taxon>
        <taxon>Sar</taxon>
        <taxon>Alveolata</taxon>
        <taxon>Dinophyceae</taxon>
        <taxon>Prorocentrales</taxon>
        <taxon>Prorocentraceae</taxon>
        <taxon>Prorocentrum</taxon>
    </lineage>
</organism>
<evidence type="ECO:0000313" key="1">
    <source>
        <dbReference type="EMBL" id="CAK0793330.1"/>
    </source>
</evidence>
<protein>
    <recommendedName>
        <fullName evidence="3">DNA helicase</fullName>
    </recommendedName>
</protein>
<dbReference type="Gene3D" id="3.40.50.300">
    <property type="entry name" value="P-loop containing nucleotide triphosphate hydrolases"/>
    <property type="match status" value="2"/>
</dbReference>
<reference evidence="1" key="1">
    <citation type="submission" date="2023-10" db="EMBL/GenBank/DDBJ databases">
        <authorList>
            <person name="Chen Y."/>
            <person name="Shah S."/>
            <person name="Dougan E. K."/>
            <person name="Thang M."/>
            <person name="Chan C."/>
        </authorList>
    </citation>
    <scope>NUCLEOTIDE SEQUENCE [LARGE SCALE GENOMIC DNA]</scope>
</reference>
<dbReference type="InterPro" id="IPR039904">
    <property type="entry name" value="TRANK1"/>
</dbReference>
<comment type="caution">
    <text evidence="1">The sequence shown here is derived from an EMBL/GenBank/DDBJ whole genome shotgun (WGS) entry which is preliminary data.</text>
</comment>
<evidence type="ECO:0000313" key="2">
    <source>
        <dbReference type="Proteomes" id="UP001189429"/>
    </source>
</evidence>
<proteinExistence type="predicted"/>
<accession>A0ABN9PKZ7</accession>
<evidence type="ECO:0008006" key="3">
    <source>
        <dbReference type="Google" id="ProtNLM"/>
    </source>
</evidence>